<dbReference type="SUPFAM" id="SSF51735">
    <property type="entry name" value="NAD(P)-binding Rossmann-fold domains"/>
    <property type="match status" value="1"/>
</dbReference>
<dbReference type="InterPro" id="IPR002347">
    <property type="entry name" value="SDR_fam"/>
</dbReference>
<keyword evidence="2" id="KW-0560">Oxidoreductase</keyword>
<evidence type="ECO:0000313" key="6">
    <source>
        <dbReference type="EMBL" id="SFL16546.1"/>
    </source>
</evidence>
<keyword evidence="4" id="KW-0472">Membrane</keyword>
<accession>A0A1I4FI95</accession>
<dbReference type="Proteomes" id="UP000198804">
    <property type="component" value="Unassembled WGS sequence"/>
</dbReference>
<dbReference type="InterPro" id="IPR036291">
    <property type="entry name" value="NAD(P)-bd_dom_sf"/>
</dbReference>
<sequence length="333" mass="35690">MPSKKPLDRQVVVITGASSGIGLASARMAAERGAKIVLAARNAGALTEIRHEIEQAGGEALPIVTDVTDRAQVEALARATIDRFGRIDTWVNDAGLSIFGRIEEVSLEDHRRLFETNFWGLVHGSLASLPHLKRSRGTLINLGSVASDVAFPLQGMYCASKHAIKGFTDALRIELEEEGADVAVTLIKPAAIDTPFAENAKNYTGRAPKLPPPVYRTEEVAEAILHAAENPRRDIYVGGAGRIMSAAQAVAPRTFDRIGRTMIGQQLQDKPATHRDGALYAPREGGNVKGGHPGYVMRRSLYTRASLHPLTTAAVVAGMGFAAASLLNGPRHR</sequence>
<name>A0A1I4FI95_9HYPH</name>
<organism evidence="6 7">
    <name type="scientific">Methylorubrum salsuginis</name>
    <dbReference type="NCBI Taxonomy" id="414703"/>
    <lineage>
        <taxon>Bacteria</taxon>
        <taxon>Pseudomonadati</taxon>
        <taxon>Pseudomonadota</taxon>
        <taxon>Alphaproteobacteria</taxon>
        <taxon>Hyphomicrobiales</taxon>
        <taxon>Methylobacteriaceae</taxon>
        <taxon>Methylorubrum</taxon>
    </lineage>
</organism>
<dbReference type="PANTHER" id="PTHR44196:SF1">
    <property type="entry name" value="DEHYDROGENASE_REDUCTASE SDR FAMILY MEMBER 7B"/>
    <property type="match status" value="1"/>
</dbReference>
<evidence type="ECO:0000256" key="1">
    <source>
        <dbReference type="ARBA" id="ARBA00006484"/>
    </source>
</evidence>
<dbReference type="GO" id="GO:0016491">
    <property type="term" value="F:oxidoreductase activity"/>
    <property type="evidence" value="ECO:0007669"/>
    <property type="project" value="UniProtKB-KW"/>
</dbReference>
<dbReference type="PRINTS" id="PR00081">
    <property type="entry name" value="GDHRDH"/>
</dbReference>
<dbReference type="EMBL" id="FOSV01000010">
    <property type="protein sequence ID" value="SFL16546.1"/>
    <property type="molecule type" value="Genomic_DNA"/>
</dbReference>
<dbReference type="PANTHER" id="PTHR44196">
    <property type="entry name" value="DEHYDROGENASE/REDUCTASE SDR FAMILY MEMBER 7B"/>
    <property type="match status" value="1"/>
</dbReference>
<dbReference type="AlphaFoldDB" id="A0A1I4FI95"/>
<evidence type="ECO:0000259" key="5">
    <source>
        <dbReference type="SMART" id="SM00822"/>
    </source>
</evidence>
<evidence type="ECO:0000256" key="3">
    <source>
        <dbReference type="RuleBase" id="RU000363"/>
    </source>
</evidence>
<dbReference type="GO" id="GO:0016020">
    <property type="term" value="C:membrane"/>
    <property type="evidence" value="ECO:0007669"/>
    <property type="project" value="TreeGrafter"/>
</dbReference>
<evidence type="ECO:0000256" key="4">
    <source>
        <dbReference type="SAM" id="Phobius"/>
    </source>
</evidence>
<keyword evidence="7" id="KW-1185">Reference proteome</keyword>
<dbReference type="NCBIfam" id="NF005495">
    <property type="entry name" value="PRK07109.1"/>
    <property type="match status" value="1"/>
</dbReference>
<evidence type="ECO:0000313" key="7">
    <source>
        <dbReference type="Proteomes" id="UP000198804"/>
    </source>
</evidence>
<feature type="domain" description="Ketoreductase" evidence="5">
    <location>
        <begin position="10"/>
        <end position="195"/>
    </location>
</feature>
<dbReference type="InterPro" id="IPR057326">
    <property type="entry name" value="KR_dom"/>
</dbReference>
<dbReference type="Gene3D" id="3.40.50.720">
    <property type="entry name" value="NAD(P)-binding Rossmann-like Domain"/>
    <property type="match status" value="1"/>
</dbReference>
<dbReference type="PROSITE" id="PS00061">
    <property type="entry name" value="ADH_SHORT"/>
    <property type="match status" value="1"/>
</dbReference>
<dbReference type="PRINTS" id="PR00080">
    <property type="entry name" value="SDRFAMILY"/>
</dbReference>
<dbReference type="SMART" id="SM00822">
    <property type="entry name" value="PKS_KR"/>
    <property type="match status" value="1"/>
</dbReference>
<gene>
    <name evidence="6" type="ORF">SAMN04488125_11010</name>
</gene>
<dbReference type="STRING" id="414703.SAMN04488125_11010"/>
<dbReference type="CDD" id="cd05360">
    <property type="entry name" value="SDR_c3"/>
    <property type="match status" value="1"/>
</dbReference>
<dbReference type="InterPro" id="IPR020904">
    <property type="entry name" value="Sc_DH/Rdtase_CS"/>
</dbReference>
<evidence type="ECO:0000256" key="2">
    <source>
        <dbReference type="ARBA" id="ARBA00023002"/>
    </source>
</evidence>
<comment type="similarity">
    <text evidence="1 3">Belongs to the short-chain dehydrogenases/reductases (SDR) family.</text>
</comment>
<dbReference type="Pfam" id="PF00106">
    <property type="entry name" value="adh_short"/>
    <property type="match status" value="1"/>
</dbReference>
<protein>
    <submittedName>
        <fullName evidence="6">Short-chain dehydrogenase</fullName>
    </submittedName>
</protein>
<dbReference type="RefSeq" id="WP_091946639.1">
    <property type="nucleotide sequence ID" value="NZ_FOSV01000010.1"/>
</dbReference>
<keyword evidence="4" id="KW-0812">Transmembrane</keyword>
<proteinExistence type="inferred from homology"/>
<reference evidence="7" key="1">
    <citation type="submission" date="2016-10" db="EMBL/GenBank/DDBJ databases">
        <authorList>
            <person name="Varghese N."/>
            <person name="Submissions S."/>
        </authorList>
    </citation>
    <scope>NUCLEOTIDE SEQUENCE [LARGE SCALE GENOMIC DNA]</scope>
    <source>
        <strain evidence="7">CGMCC 1.6474</strain>
    </source>
</reference>
<keyword evidence="4" id="KW-1133">Transmembrane helix</keyword>
<feature type="transmembrane region" description="Helical" evidence="4">
    <location>
        <begin position="307"/>
        <end position="327"/>
    </location>
</feature>
<dbReference type="OrthoDB" id="9781689at2"/>